<protein>
    <submittedName>
        <fullName evidence="3">Uncharacterized protein</fullName>
    </submittedName>
</protein>
<feature type="transmembrane region" description="Helical" evidence="2">
    <location>
        <begin position="25"/>
        <end position="46"/>
    </location>
</feature>
<accession>A0A7C9LGL3</accession>
<proteinExistence type="predicted"/>
<feature type="region of interest" description="Disordered" evidence="1">
    <location>
        <begin position="69"/>
        <end position="106"/>
    </location>
</feature>
<dbReference type="RefSeq" id="WP_155843749.1">
    <property type="nucleotide sequence ID" value="NZ_BAAAIA010000008.1"/>
</dbReference>
<evidence type="ECO:0000256" key="2">
    <source>
        <dbReference type="SAM" id="Phobius"/>
    </source>
</evidence>
<keyword evidence="2" id="KW-1133">Transmembrane helix</keyword>
<reference evidence="3 4" key="1">
    <citation type="submission" date="2019-11" db="EMBL/GenBank/DDBJ databases">
        <title>Agromyces kandeliae sp. nov., isolated from mangrove soil.</title>
        <authorList>
            <person name="Wang R."/>
        </authorList>
    </citation>
    <scope>NUCLEOTIDE SEQUENCE [LARGE SCALE GENOMIC DNA]</scope>
    <source>
        <strain evidence="3 4">JCM 11431</strain>
    </source>
</reference>
<organism evidence="3 4">
    <name type="scientific">Agromyces luteolus</name>
    <dbReference type="NCBI Taxonomy" id="88373"/>
    <lineage>
        <taxon>Bacteria</taxon>
        <taxon>Bacillati</taxon>
        <taxon>Actinomycetota</taxon>
        <taxon>Actinomycetes</taxon>
        <taxon>Micrococcales</taxon>
        <taxon>Microbacteriaceae</taxon>
        <taxon>Agromyces</taxon>
    </lineage>
</organism>
<dbReference type="Proteomes" id="UP000480122">
    <property type="component" value="Unassembled WGS sequence"/>
</dbReference>
<keyword evidence="4" id="KW-1185">Reference proteome</keyword>
<evidence type="ECO:0000313" key="3">
    <source>
        <dbReference type="EMBL" id="MUN08850.1"/>
    </source>
</evidence>
<sequence>MSPALASAITLVAAAEEEFDPNDVTPGVVGFIATILIMVAVLLLVLDMVRRIRRVNYRAEAQERLAAEEAAAAEAAADGDVSPGDADAPQTDAAASETPPVDRDER</sequence>
<keyword evidence="2" id="KW-0812">Transmembrane</keyword>
<dbReference type="AlphaFoldDB" id="A0A7C9LGL3"/>
<name>A0A7C9LGL3_9MICO</name>
<dbReference type="EMBL" id="WODA01000025">
    <property type="protein sequence ID" value="MUN08850.1"/>
    <property type="molecule type" value="Genomic_DNA"/>
</dbReference>
<evidence type="ECO:0000313" key="4">
    <source>
        <dbReference type="Proteomes" id="UP000480122"/>
    </source>
</evidence>
<keyword evidence="2" id="KW-0472">Membrane</keyword>
<evidence type="ECO:0000256" key="1">
    <source>
        <dbReference type="SAM" id="MobiDB-lite"/>
    </source>
</evidence>
<comment type="caution">
    <text evidence="3">The sequence shown here is derived from an EMBL/GenBank/DDBJ whole genome shotgun (WGS) entry which is preliminary data.</text>
</comment>
<gene>
    <name evidence="3" type="ORF">GLX25_17240</name>
</gene>